<reference evidence="2 3" key="1">
    <citation type="submission" date="2020-04" db="EMBL/GenBank/DDBJ databases">
        <title>Staphylococcus species from domestic dog.</title>
        <authorList>
            <person name="Paterson G.K."/>
        </authorList>
    </citation>
    <scope>NUCLEOTIDE SEQUENCE [LARGE SCALE GENOMIC DNA]</scope>
    <source>
        <strain evidence="2 3">H16/1A</strain>
    </source>
</reference>
<keyword evidence="3" id="KW-1185">Reference proteome</keyword>
<dbReference type="RefSeq" id="WP_198617245.1">
    <property type="nucleotide sequence ID" value="NZ_JABANU010000004.1"/>
</dbReference>
<dbReference type="Gene3D" id="3.30.200.20">
    <property type="entry name" value="Phosphorylase Kinase, domain 1"/>
    <property type="match status" value="1"/>
</dbReference>
<dbReference type="PANTHER" id="PTHR12149:SF8">
    <property type="entry name" value="PROTEIN-RIBULOSAMINE 3-KINASE"/>
    <property type="match status" value="1"/>
</dbReference>
<keyword evidence="1" id="KW-0418">Kinase</keyword>
<evidence type="ECO:0000256" key="1">
    <source>
        <dbReference type="PIRNR" id="PIRNR006221"/>
    </source>
</evidence>
<dbReference type="PIRSF" id="PIRSF006221">
    <property type="entry name" value="Ketosamine-3-kinase"/>
    <property type="match status" value="1"/>
</dbReference>
<protein>
    <submittedName>
        <fullName evidence="2">Phosphotransferase</fullName>
    </submittedName>
</protein>
<dbReference type="InterPro" id="IPR011009">
    <property type="entry name" value="Kinase-like_dom_sf"/>
</dbReference>
<proteinExistence type="inferred from homology"/>
<dbReference type="SUPFAM" id="SSF56112">
    <property type="entry name" value="Protein kinase-like (PK-like)"/>
    <property type="match status" value="1"/>
</dbReference>
<organism evidence="2 3">
    <name type="scientific">Staphylococcus canis</name>
    <dbReference type="NCBI Taxonomy" id="2724942"/>
    <lineage>
        <taxon>Bacteria</taxon>
        <taxon>Bacillati</taxon>
        <taxon>Bacillota</taxon>
        <taxon>Bacilli</taxon>
        <taxon>Bacillales</taxon>
        <taxon>Staphylococcaceae</taxon>
        <taxon>Staphylococcus</taxon>
    </lineage>
</organism>
<comment type="similarity">
    <text evidence="1">Belongs to the fructosamine kinase family.</text>
</comment>
<dbReference type="Pfam" id="PF03881">
    <property type="entry name" value="Fructosamin_kin"/>
    <property type="match status" value="1"/>
</dbReference>
<name>A0ABS0T6T8_9STAP</name>
<dbReference type="Proteomes" id="UP000751852">
    <property type="component" value="Unassembled WGS sequence"/>
</dbReference>
<evidence type="ECO:0000313" key="3">
    <source>
        <dbReference type="Proteomes" id="UP000751852"/>
    </source>
</evidence>
<gene>
    <name evidence="2" type="ORF">HHH54_02435</name>
</gene>
<dbReference type="PANTHER" id="PTHR12149">
    <property type="entry name" value="FRUCTOSAMINE 3 KINASE-RELATED PROTEIN"/>
    <property type="match status" value="1"/>
</dbReference>
<dbReference type="Gene3D" id="3.90.1200.10">
    <property type="match status" value="1"/>
</dbReference>
<keyword evidence="1" id="KW-0808">Transferase</keyword>
<sequence>MNQEWYQQLPLNDVRNVIPVSGGDVNQAYRVETETETYFLLVQPGRDASFYEAEIAGLKAFEAAEITAPVVIASGEIENDAYLLLSYLEEGHTGSQEALGQLVAKLHQTYSEQGQFGFELPYEGRDISFDNTWTDTWVDLFIHQRIDVLAERIRQEQLWSPEDDELFEEVRQIMIETLRQHDSKPSLLHGDLWGGNYMFLTDGQPALFDPAPLYGDREFDLGATRVFGGFTQAFYDAYHEAYPLTEGATLRIQFYELYLLLVHLVKFGSMYHHSVKRTMEAIAHASSS</sequence>
<dbReference type="EMBL" id="JABANU010000004">
    <property type="protein sequence ID" value="MBI5974456.1"/>
    <property type="molecule type" value="Genomic_DNA"/>
</dbReference>
<dbReference type="InterPro" id="IPR016477">
    <property type="entry name" value="Fructo-/Ketosamine-3-kinase"/>
</dbReference>
<accession>A0ABS0T6T8</accession>
<evidence type="ECO:0000313" key="2">
    <source>
        <dbReference type="EMBL" id="MBI5974456.1"/>
    </source>
</evidence>
<comment type="caution">
    <text evidence="2">The sequence shown here is derived from an EMBL/GenBank/DDBJ whole genome shotgun (WGS) entry which is preliminary data.</text>
</comment>